<organism evidence="3 4">
    <name type="scientific">Cannabis sativa</name>
    <name type="common">Hemp</name>
    <name type="synonym">Marijuana</name>
    <dbReference type="NCBI Taxonomy" id="3483"/>
    <lineage>
        <taxon>Eukaryota</taxon>
        <taxon>Viridiplantae</taxon>
        <taxon>Streptophyta</taxon>
        <taxon>Embryophyta</taxon>
        <taxon>Tracheophyta</taxon>
        <taxon>Spermatophyta</taxon>
        <taxon>Magnoliopsida</taxon>
        <taxon>eudicotyledons</taxon>
        <taxon>Gunneridae</taxon>
        <taxon>Pentapetalae</taxon>
        <taxon>rosids</taxon>
        <taxon>fabids</taxon>
        <taxon>Rosales</taxon>
        <taxon>Cannabaceae</taxon>
        <taxon>Cannabis</taxon>
    </lineage>
</organism>
<dbReference type="Proteomes" id="UP000583929">
    <property type="component" value="Unassembled WGS sequence"/>
</dbReference>
<evidence type="ECO:0000256" key="1">
    <source>
        <dbReference type="SAM" id="Phobius"/>
    </source>
</evidence>
<dbReference type="InterPro" id="IPR053151">
    <property type="entry name" value="RNase_H-like"/>
</dbReference>
<keyword evidence="1" id="KW-1133">Transmembrane helix</keyword>
<dbReference type="GO" id="GO:0003676">
    <property type="term" value="F:nucleic acid binding"/>
    <property type="evidence" value="ECO:0007669"/>
    <property type="project" value="InterPro"/>
</dbReference>
<proteinExistence type="predicted"/>
<protein>
    <recommendedName>
        <fullName evidence="2">RNase H type-1 domain-containing protein</fullName>
    </recommendedName>
</protein>
<dbReference type="GO" id="GO:0004523">
    <property type="term" value="F:RNA-DNA hybrid ribonuclease activity"/>
    <property type="evidence" value="ECO:0007669"/>
    <property type="project" value="InterPro"/>
</dbReference>
<keyword evidence="1" id="KW-0812">Transmembrane</keyword>
<dbReference type="CDD" id="cd06222">
    <property type="entry name" value="RNase_H_like"/>
    <property type="match status" value="1"/>
</dbReference>
<keyword evidence="1" id="KW-0472">Membrane</keyword>
<keyword evidence="4" id="KW-1185">Reference proteome</keyword>
<dbReference type="Pfam" id="PF13456">
    <property type="entry name" value="RVT_3"/>
    <property type="match status" value="1"/>
</dbReference>
<accession>A0A7J6H1W6</accession>
<dbReference type="PANTHER" id="PTHR47723">
    <property type="entry name" value="OS05G0353850 PROTEIN"/>
    <property type="match status" value="1"/>
</dbReference>
<comment type="caution">
    <text evidence="3">The sequence shown here is derived from an EMBL/GenBank/DDBJ whole genome shotgun (WGS) entry which is preliminary data.</text>
</comment>
<dbReference type="PANTHER" id="PTHR47723:SF19">
    <property type="entry name" value="POLYNUCLEOTIDYL TRANSFERASE, RIBONUCLEASE H-LIKE SUPERFAMILY PROTEIN"/>
    <property type="match status" value="1"/>
</dbReference>
<feature type="transmembrane region" description="Helical" evidence="1">
    <location>
        <begin position="97"/>
        <end position="114"/>
    </location>
</feature>
<evidence type="ECO:0000259" key="2">
    <source>
        <dbReference type="Pfam" id="PF13456"/>
    </source>
</evidence>
<feature type="domain" description="RNase H type-1" evidence="2">
    <location>
        <begin position="148"/>
        <end position="260"/>
    </location>
</feature>
<dbReference type="InterPro" id="IPR044730">
    <property type="entry name" value="RNase_H-like_dom_plant"/>
</dbReference>
<reference evidence="3 4" key="1">
    <citation type="journal article" date="2020" name="bioRxiv">
        <title>Sequence and annotation of 42 cannabis genomes reveals extensive copy number variation in cannabinoid synthesis and pathogen resistance genes.</title>
        <authorList>
            <person name="Mckernan K.J."/>
            <person name="Helbert Y."/>
            <person name="Kane L.T."/>
            <person name="Ebling H."/>
            <person name="Zhang L."/>
            <person name="Liu B."/>
            <person name="Eaton Z."/>
            <person name="Mclaughlin S."/>
            <person name="Kingan S."/>
            <person name="Baybayan P."/>
            <person name="Concepcion G."/>
            <person name="Jordan M."/>
            <person name="Riva A."/>
            <person name="Barbazuk W."/>
            <person name="Harkins T."/>
        </authorList>
    </citation>
    <scope>NUCLEOTIDE SEQUENCE [LARGE SCALE GENOMIC DNA]</scope>
    <source>
        <strain evidence="4">cv. Jamaican Lion 4</strain>
        <tissue evidence="3">Leaf</tissue>
    </source>
</reference>
<dbReference type="AlphaFoldDB" id="A0A7J6H1W6"/>
<evidence type="ECO:0000313" key="4">
    <source>
        <dbReference type="Proteomes" id="UP000583929"/>
    </source>
</evidence>
<evidence type="ECO:0000313" key="3">
    <source>
        <dbReference type="EMBL" id="KAF4388888.1"/>
    </source>
</evidence>
<sequence>MERVMQDMSSQMALTKKENIVHEIGETSSSAISTISEWSVFAFVYTHKKVNPGAFITQMSDLWPFQFSVTISSRNGYFLAEFGCAGDMQVPIINTHGVLLITQILFFIGFFITVTSEIVDSCKLGWVTTPPTLGVVSSGAVNCSPREKKIMGIGGIIRDSKGLVIAAILKLIHGLWSVTEIEAKVVSACLHWASDLGISIHQLETDSLIVANYTNNYHDQPSRHNDSICDINYQLTFFLGASLNHISCYSNVVAHGLVRFALRVDSDYVWRANIPGPIHAIVEKELIH</sequence>
<dbReference type="InterPro" id="IPR036397">
    <property type="entry name" value="RNaseH_sf"/>
</dbReference>
<dbReference type="Gene3D" id="3.30.420.10">
    <property type="entry name" value="Ribonuclease H-like superfamily/Ribonuclease H"/>
    <property type="match status" value="1"/>
</dbReference>
<name>A0A7J6H1W6_CANSA</name>
<dbReference type="EMBL" id="JAATIQ010000070">
    <property type="protein sequence ID" value="KAF4388888.1"/>
    <property type="molecule type" value="Genomic_DNA"/>
</dbReference>
<dbReference type="InterPro" id="IPR002156">
    <property type="entry name" value="RNaseH_domain"/>
</dbReference>
<gene>
    <name evidence="3" type="ORF">G4B88_029198</name>
</gene>